<evidence type="ECO:0000313" key="3">
    <source>
        <dbReference type="Proteomes" id="UP001223144"/>
    </source>
</evidence>
<keyword evidence="1" id="KW-1133">Transmembrane helix</keyword>
<evidence type="ECO:0000313" key="2">
    <source>
        <dbReference type="EMBL" id="MDH2393955.1"/>
    </source>
</evidence>
<keyword evidence="1" id="KW-0472">Membrane</keyword>
<sequence>MPANMGMPVFEWNDVTSSSLDAHLVFGLLAAAAFASIAQAMGQHTGPARR</sequence>
<comment type="caution">
    <text evidence="2">The sequence shown here is derived from an EMBL/GenBank/DDBJ whole genome shotgun (WGS) entry which is preliminary data.</text>
</comment>
<organism evidence="2 3">
    <name type="scientific">Streptomyces chengmaiensis</name>
    <dbReference type="NCBI Taxonomy" id="3040919"/>
    <lineage>
        <taxon>Bacteria</taxon>
        <taxon>Bacillati</taxon>
        <taxon>Actinomycetota</taxon>
        <taxon>Actinomycetes</taxon>
        <taxon>Kitasatosporales</taxon>
        <taxon>Streptomycetaceae</taxon>
        <taxon>Streptomyces</taxon>
    </lineage>
</organism>
<dbReference type="Proteomes" id="UP001223144">
    <property type="component" value="Unassembled WGS sequence"/>
</dbReference>
<dbReference type="RefSeq" id="WP_279933341.1">
    <property type="nucleotide sequence ID" value="NZ_JARWBG010000093.1"/>
</dbReference>
<proteinExistence type="predicted"/>
<gene>
    <name evidence="2" type="ORF">QCN29_35430</name>
</gene>
<name>A0ABT6HZT7_9ACTN</name>
<reference evidence="2 3" key="1">
    <citation type="submission" date="2023-04" db="EMBL/GenBank/DDBJ databases">
        <title>Streptomyces chengmaiensis sp. nov. isolated from the stem of mangrove plant in Hainan.</title>
        <authorList>
            <person name="Huang X."/>
            <person name="Zhou S."/>
            <person name="Chu X."/>
            <person name="Xie Y."/>
            <person name="Lin Y."/>
        </authorList>
    </citation>
    <scope>NUCLEOTIDE SEQUENCE [LARGE SCALE GENOMIC DNA]</scope>
    <source>
        <strain evidence="2 3">HNM0663</strain>
    </source>
</reference>
<keyword evidence="1" id="KW-0812">Transmembrane</keyword>
<evidence type="ECO:0000256" key="1">
    <source>
        <dbReference type="SAM" id="Phobius"/>
    </source>
</evidence>
<accession>A0ABT6HZT7</accession>
<protein>
    <submittedName>
        <fullName evidence="2">Uncharacterized protein</fullName>
    </submittedName>
</protein>
<dbReference type="EMBL" id="JARWBG010000093">
    <property type="protein sequence ID" value="MDH2393955.1"/>
    <property type="molecule type" value="Genomic_DNA"/>
</dbReference>
<keyword evidence="3" id="KW-1185">Reference proteome</keyword>
<feature type="transmembrane region" description="Helical" evidence="1">
    <location>
        <begin position="20"/>
        <end position="41"/>
    </location>
</feature>